<feature type="region of interest" description="Disordered" evidence="1">
    <location>
        <begin position="80"/>
        <end position="109"/>
    </location>
</feature>
<organism evidence="2 3">
    <name type="scientific">Euphydryas editha</name>
    <name type="common">Edith's checkerspot</name>
    <dbReference type="NCBI Taxonomy" id="104508"/>
    <lineage>
        <taxon>Eukaryota</taxon>
        <taxon>Metazoa</taxon>
        <taxon>Ecdysozoa</taxon>
        <taxon>Arthropoda</taxon>
        <taxon>Hexapoda</taxon>
        <taxon>Insecta</taxon>
        <taxon>Pterygota</taxon>
        <taxon>Neoptera</taxon>
        <taxon>Endopterygota</taxon>
        <taxon>Lepidoptera</taxon>
        <taxon>Glossata</taxon>
        <taxon>Ditrysia</taxon>
        <taxon>Papilionoidea</taxon>
        <taxon>Nymphalidae</taxon>
        <taxon>Nymphalinae</taxon>
        <taxon>Euphydryas</taxon>
    </lineage>
</organism>
<protein>
    <submittedName>
        <fullName evidence="2">Uncharacterized protein</fullName>
    </submittedName>
</protein>
<evidence type="ECO:0000313" key="2">
    <source>
        <dbReference type="EMBL" id="CAH2088048.1"/>
    </source>
</evidence>
<comment type="caution">
    <text evidence="2">The sequence shown here is derived from an EMBL/GenBank/DDBJ whole genome shotgun (WGS) entry which is preliminary data.</text>
</comment>
<dbReference type="EMBL" id="CAKOGL010000007">
    <property type="protein sequence ID" value="CAH2088048.1"/>
    <property type="molecule type" value="Genomic_DNA"/>
</dbReference>
<dbReference type="AlphaFoldDB" id="A0AAU9TM53"/>
<evidence type="ECO:0000313" key="3">
    <source>
        <dbReference type="Proteomes" id="UP001153954"/>
    </source>
</evidence>
<name>A0AAU9TM53_EUPED</name>
<proteinExistence type="predicted"/>
<dbReference type="Proteomes" id="UP001153954">
    <property type="component" value="Unassembled WGS sequence"/>
</dbReference>
<evidence type="ECO:0000256" key="1">
    <source>
        <dbReference type="SAM" id="MobiDB-lite"/>
    </source>
</evidence>
<gene>
    <name evidence="2" type="ORF">EEDITHA_LOCUS4245</name>
</gene>
<accession>A0AAU9TM53</accession>
<sequence>MRALGELKFNITLVFTERAATVRETQPLNKNETSPRRAKLSTLTRSMLSLLLVIPITYTQDQLQMRKCDKTRLPVNSEIKSSLRCQKPTQHKSQQADHEKQLWPIQTPL</sequence>
<reference evidence="2" key="1">
    <citation type="submission" date="2022-03" db="EMBL/GenBank/DDBJ databases">
        <authorList>
            <person name="Tunstrom K."/>
        </authorList>
    </citation>
    <scope>NUCLEOTIDE SEQUENCE</scope>
</reference>
<keyword evidence="3" id="KW-1185">Reference proteome</keyword>
<feature type="compositionally biased region" description="Polar residues" evidence="1">
    <location>
        <begin position="80"/>
        <end position="93"/>
    </location>
</feature>